<comment type="caution">
    <text evidence="11">The sequence shown here is derived from an EMBL/GenBank/DDBJ whole genome shotgun (WGS) entry which is preliminary data.</text>
</comment>
<evidence type="ECO:0000256" key="1">
    <source>
        <dbReference type="ARBA" id="ARBA00004167"/>
    </source>
</evidence>
<dbReference type="InterPro" id="IPR001452">
    <property type="entry name" value="SH3_domain"/>
</dbReference>
<dbReference type="OrthoDB" id="5340910at2759"/>
<feature type="region of interest" description="Disordered" evidence="7">
    <location>
        <begin position="46"/>
        <end position="181"/>
    </location>
</feature>
<evidence type="ECO:0000256" key="9">
    <source>
        <dbReference type="SAM" id="SignalP"/>
    </source>
</evidence>
<dbReference type="SUPFAM" id="SSF50044">
    <property type="entry name" value="SH3-domain"/>
    <property type="match status" value="1"/>
</dbReference>
<feature type="chain" id="PRO_5040291993" description="SH3 domain-containing protein" evidence="9">
    <location>
        <begin position="31"/>
        <end position="420"/>
    </location>
</feature>
<feature type="compositionally biased region" description="Low complexity" evidence="7">
    <location>
        <begin position="83"/>
        <end position="93"/>
    </location>
</feature>
<dbReference type="PANTHER" id="PTHR15549">
    <property type="entry name" value="PAIRED IMMUNOGLOBULIN-LIKE TYPE 2 RECEPTOR"/>
    <property type="match status" value="1"/>
</dbReference>
<evidence type="ECO:0000259" key="10">
    <source>
        <dbReference type="PROSITE" id="PS50002"/>
    </source>
</evidence>
<name>A0A9P7Y132_9FUNG</name>
<feature type="compositionally biased region" description="Pro residues" evidence="7">
    <location>
        <begin position="108"/>
        <end position="122"/>
    </location>
</feature>
<keyword evidence="9" id="KW-0732">Signal</keyword>
<dbReference type="InterPro" id="IPR036028">
    <property type="entry name" value="SH3-like_dom_sf"/>
</dbReference>
<comment type="subcellular location">
    <subcellularLocation>
        <location evidence="1">Membrane</location>
        <topology evidence="1">Single-pass membrane protein</topology>
    </subcellularLocation>
</comment>
<dbReference type="GO" id="GO:0071944">
    <property type="term" value="C:cell periphery"/>
    <property type="evidence" value="ECO:0007669"/>
    <property type="project" value="UniProtKB-ARBA"/>
</dbReference>
<evidence type="ECO:0000313" key="12">
    <source>
        <dbReference type="Proteomes" id="UP000707451"/>
    </source>
</evidence>
<dbReference type="SMART" id="SM00326">
    <property type="entry name" value="SH3"/>
    <property type="match status" value="1"/>
</dbReference>
<proteinExistence type="predicted"/>
<protein>
    <recommendedName>
        <fullName evidence="10">SH3 domain-containing protein</fullName>
    </recommendedName>
</protein>
<keyword evidence="3 8" id="KW-0812">Transmembrane</keyword>
<evidence type="ECO:0000256" key="3">
    <source>
        <dbReference type="ARBA" id="ARBA00022692"/>
    </source>
</evidence>
<evidence type="ECO:0000313" key="11">
    <source>
        <dbReference type="EMBL" id="KAG9070237.1"/>
    </source>
</evidence>
<evidence type="ECO:0000256" key="4">
    <source>
        <dbReference type="ARBA" id="ARBA00022989"/>
    </source>
</evidence>
<evidence type="ECO:0000256" key="2">
    <source>
        <dbReference type="ARBA" id="ARBA00022443"/>
    </source>
</evidence>
<sequence>MRYFRYYHPLAIVALVAIATSPAWTNTADARPLDLEIVLDKRQAAHEPLAAPAAAPPHTPAPPLTDEPSPTKDPKPPSPPPATTHEPSSPATTDRPEPPTTTKNPQPTQQPPSPPPPKPVNPNPATSQKPPSPHPSSDSPSSSHSGTSSSSNNSGTSLGTASANNTPQPTGSSNGLDDGSEVPTKVSDKVFVGLGAVGGLFLFSLGGVAFCRHRKKKNLAAALLRQTEQFNHNNPYAKISEATAASNSNNINMSGKESLPMTPTKPIGTFSVVSDYTPAMPDEIEIYYGDSVTVLQEYDDGWCMGINNSRGGIKGVVPRHCLSGGNNNNSSNCGYDDGGHDGGQYGGGGDDGYYPPNPGFKAMANKRMSSMPVGGWNNGPPGGYQNGGGGHGGYGDYPPNPYNNQGPHLGTPNQGYYGGY</sequence>
<dbReference type="Proteomes" id="UP000707451">
    <property type="component" value="Unassembled WGS sequence"/>
</dbReference>
<feature type="domain" description="SH3" evidence="10">
    <location>
        <begin position="265"/>
        <end position="327"/>
    </location>
</feature>
<dbReference type="GO" id="GO:0016020">
    <property type="term" value="C:membrane"/>
    <property type="evidence" value="ECO:0007669"/>
    <property type="project" value="UniProtKB-SubCell"/>
</dbReference>
<evidence type="ECO:0000256" key="8">
    <source>
        <dbReference type="SAM" id="Phobius"/>
    </source>
</evidence>
<feature type="compositionally biased region" description="Gly residues" evidence="7">
    <location>
        <begin position="377"/>
        <end position="395"/>
    </location>
</feature>
<feature type="signal peptide" evidence="9">
    <location>
        <begin position="1"/>
        <end position="30"/>
    </location>
</feature>
<evidence type="ECO:0000256" key="6">
    <source>
        <dbReference type="PROSITE-ProRule" id="PRU00192"/>
    </source>
</evidence>
<dbReference type="EMBL" id="JAHRHY010000004">
    <property type="protein sequence ID" value="KAG9070237.1"/>
    <property type="molecule type" value="Genomic_DNA"/>
</dbReference>
<feature type="compositionally biased region" description="Polar residues" evidence="7">
    <location>
        <begin position="158"/>
        <end position="175"/>
    </location>
</feature>
<accession>A0A9P7Y132</accession>
<feature type="transmembrane region" description="Helical" evidence="8">
    <location>
        <begin position="190"/>
        <end position="211"/>
    </location>
</feature>
<dbReference type="Pfam" id="PF14604">
    <property type="entry name" value="SH3_9"/>
    <property type="match status" value="1"/>
</dbReference>
<dbReference type="InterPro" id="IPR051694">
    <property type="entry name" value="Immunoregulatory_rcpt-like"/>
</dbReference>
<organism evidence="11 12">
    <name type="scientific">Linnemannia hyalina</name>
    <dbReference type="NCBI Taxonomy" id="64524"/>
    <lineage>
        <taxon>Eukaryota</taxon>
        <taxon>Fungi</taxon>
        <taxon>Fungi incertae sedis</taxon>
        <taxon>Mucoromycota</taxon>
        <taxon>Mortierellomycotina</taxon>
        <taxon>Mortierellomycetes</taxon>
        <taxon>Mortierellales</taxon>
        <taxon>Mortierellaceae</taxon>
        <taxon>Linnemannia</taxon>
    </lineage>
</organism>
<dbReference type="AlphaFoldDB" id="A0A9P7Y132"/>
<feature type="region of interest" description="Disordered" evidence="7">
    <location>
        <begin position="377"/>
        <end position="420"/>
    </location>
</feature>
<keyword evidence="2 6" id="KW-0728">SH3 domain</keyword>
<dbReference type="Gene3D" id="2.30.30.40">
    <property type="entry name" value="SH3 Domains"/>
    <property type="match status" value="1"/>
</dbReference>
<feature type="compositionally biased region" description="Low complexity" evidence="7">
    <location>
        <begin position="135"/>
        <end position="157"/>
    </location>
</feature>
<feature type="compositionally biased region" description="Pro residues" evidence="7">
    <location>
        <begin position="54"/>
        <end position="65"/>
    </location>
</feature>
<evidence type="ECO:0000256" key="5">
    <source>
        <dbReference type="ARBA" id="ARBA00023136"/>
    </source>
</evidence>
<keyword evidence="5 8" id="KW-0472">Membrane</keyword>
<keyword evidence="12" id="KW-1185">Reference proteome</keyword>
<dbReference type="PRINTS" id="PR01217">
    <property type="entry name" value="PRICHEXTENSN"/>
</dbReference>
<reference evidence="11" key="1">
    <citation type="submission" date="2021-06" db="EMBL/GenBank/DDBJ databases">
        <title>Genome Sequence of Mortierella hyaline Strain SCG-10, a Cold-Adapted, Nitrate-Reducing Fungus Isolated from Soil in Minnesota, USA.</title>
        <authorList>
            <person name="Aldossari N."/>
        </authorList>
    </citation>
    <scope>NUCLEOTIDE SEQUENCE</scope>
    <source>
        <strain evidence="11">SCG-10</strain>
    </source>
</reference>
<keyword evidence="4 8" id="KW-1133">Transmembrane helix</keyword>
<gene>
    <name evidence="11" type="ORF">KI688_009572</name>
</gene>
<dbReference type="PROSITE" id="PS50002">
    <property type="entry name" value="SH3"/>
    <property type="match status" value="1"/>
</dbReference>
<evidence type="ECO:0000256" key="7">
    <source>
        <dbReference type="SAM" id="MobiDB-lite"/>
    </source>
</evidence>